<dbReference type="GO" id="GO:0061630">
    <property type="term" value="F:ubiquitin protein ligase activity"/>
    <property type="evidence" value="ECO:0007669"/>
    <property type="project" value="UniProtKB-EC"/>
</dbReference>
<keyword evidence="1" id="KW-0808">Transferase</keyword>
<evidence type="ECO:0000313" key="2">
    <source>
        <dbReference type="Proteomes" id="UP000683360"/>
    </source>
</evidence>
<dbReference type="AlphaFoldDB" id="A0A8S3U592"/>
<dbReference type="EC" id="2.3.2.27" evidence="1"/>
<organism evidence="1 2">
    <name type="scientific">Mytilus edulis</name>
    <name type="common">Blue mussel</name>
    <dbReference type="NCBI Taxonomy" id="6550"/>
    <lineage>
        <taxon>Eukaryota</taxon>
        <taxon>Metazoa</taxon>
        <taxon>Spiralia</taxon>
        <taxon>Lophotrochozoa</taxon>
        <taxon>Mollusca</taxon>
        <taxon>Bivalvia</taxon>
        <taxon>Autobranchia</taxon>
        <taxon>Pteriomorphia</taxon>
        <taxon>Mytilida</taxon>
        <taxon>Mytiloidea</taxon>
        <taxon>Mytilidae</taxon>
        <taxon>Mytilinae</taxon>
        <taxon>Mytilus</taxon>
    </lineage>
</organism>
<proteinExistence type="predicted"/>
<sequence length="212" mass="24797">MASVVSGDDLKGQVSATFVVLVIYPQITREMIHNTIPPKGVWRLIKTEVNQSFMKQFTPKERRMISKLDSDGYNDLDLPCLYKVIRYFLLIPTPRKGWGQRPQPEDQSEGDDIERMKRHCSDIIHRTRARLTESERHFFSRESIEIAKRMDNRIGSPKNGFESRIQNVQSNLLIQEKYVEALEKNAEYQGIVPIICFLNLLLKRRKFKTQTI</sequence>
<dbReference type="Proteomes" id="UP000683360">
    <property type="component" value="Unassembled WGS sequence"/>
</dbReference>
<evidence type="ECO:0000313" key="1">
    <source>
        <dbReference type="EMBL" id="CAG2241041.1"/>
    </source>
</evidence>
<reference evidence="1" key="1">
    <citation type="submission" date="2021-03" db="EMBL/GenBank/DDBJ databases">
        <authorList>
            <person name="Bekaert M."/>
        </authorList>
    </citation>
    <scope>NUCLEOTIDE SEQUENCE</scope>
</reference>
<keyword evidence="2" id="KW-1185">Reference proteome</keyword>
<protein>
    <submittedName>
        <fullName evidence="1">DZIP3</fullName>
        <ecNumber evidence="1">2.3.2.27</ecNumber>
    </submittedName>
</protein>
<name>A0A8S3U592_MYTED</name>
<dbReference type="OrthoDB" id="6089079at2759"/>
<gene>
    <name evidence="1" type="ORF">MEDL_53294</name>
</gene>
<accession>A0A8S3U592</accession>
<keyword evidence="1" id="KW-0012">Acyltransferase</keyword>
<comment type="caution">
    <text evidence="1">The sequence shown here is derived from an EMBL/GenBank/DDBJ whole genome shotgun (WGS) entry which is preliminary data.</text>
</comment>
<dbReference type="EMBL" id="CAJPWZ010002579">
    <property type="protein sequence ID" value="CAG2241041.1"/>
    <property type="molecule type" value="Genomic_DNA"/>
</dbReference>